<keyword evidence="6" id="KW-0479">Metal-binding</keyword>
<comment type="caution">
    <text evidence="9">The sequence shown here is derived from an EMBL/GenBank/DDBJ whole genome shotgun (WGS) entry which is preliminary data.</text>
</comment>
<comment type="cofactor">
    <cofactor evidence="3">
        <name>Co(2+)</name>
        <dbReference type="ChEBI" id="CHEBI:48828"/>
    </cofactor>
</comment>
<dbReference type="InterPro" id="IPR039356">
    <property type="entry name" value="YfbR/HDDC2"/>
</dbReference>
<dbReference type="Proteomes" id="UP000224563">
    <property type="component" value="Unassembled WGS sequence"/>
</dbReference>
<evidence type="ECO:0000256" key="6">
    <source>
        <dbReference type="ARBA" id="ARBA00022723"/>
    </source>
</evidence>
<dbReference type="GO" id="GO:0046872">
    <property type="term" value="F:metal ion binding"/>
    <property type="evidence" value="ECO:0007669"/>
    <property type="project" value="UniProtKB-KW"/>
</dbReference>
<reference evidence="9 10" key="2">
    <citation type="submission" date="2017-10" db="EMBL/GenBank/DDBJ databases">
        <authorList>
            <person name="Banno H."/>
            <person name="Chua N.-H."/>
        </authorList>
    </citation>
    <scope>NUCLEOTIDE SEQUENCE [LARGE SCALE GENOMIC DNA]</scope>
    <source>
        <strain evidence="9 10">JK623</strain>
    </source>
</reference>
<evidence type="ECO:0000256" key="4">
    <source>
        <dbReference type="ARBA" id="ARBA00011738"/>
    </source>
</evidence>
<dbReference type="GO" id="GO:0002953">
    <property type="term" value="F:5'-deoxynucleotidase activity"/>
    <property type="evidence" value="ECO:0007669"/>
    <property type="project" value="UniProtKB-EC"/>
</dbReference>
<dbReference type="AlphaFoldDB" id="A0A2G3E138"/>
<dbReference type="EC" id="3.1.3.89" evidence="5"/>
<dbReference type="SUPFAM" id="SSF109604">
    <property type="entry name" value="HD-domain/PDEase-like"/>
    <property type="match status" value="1"/>
</dbReference>
<comment type="cofactor">
    <cofactor evidence="2">
        <name>Mn(2+)</name>
        <dbReference type="ChEBI" id="CHEBI:29035"/>
    </cofactor>
</comment>
<dbReference type="Pfam" id="PF13023">
    <property type="entry name" value="HD_3"/>
    <property type="match status" value="1"/>
</dbReference>
<dbReference type="PANTHER" id="PTHR11845:SF13">
    <property type="entry name" value="5'-DEOXYNUCLEOTIDASE HDDC2"/>
    <property type="match status" value="1"/>
</dbReference>
<dbReference type="SMART" id="SM00471">
    <property type="entry name" value="HDc"/>
    <property type="match status" value="1"/>
</dbReference>
<protein>
    <recommendedName>
        <fullName evidence="5">5'-deoxynucleotidase</fullName>
        <ecNumber evidence="5">3.1.3.89</ecNumber>
    </recommendedName>
</protein>
<evidence type="ECO:0000313" key="10">
    <source>
        <dbReference type="Proteomes" id="UP000224563"/>
    </source>
</evidence>
<dbReference type="InterPro" id="IPR003607">
    <property type="entry name" value="HD/PDEase_dom"/>
</dbReference>
<name>A0A2G3E138_9FIRM</name>
<sequence>MDERLKKQLDFSLLIDQEKNIMRRTHLSGYGRAENDAEHAWHMAIMAYLLREYANEPVDIGKVMLMCLIHDIVEIEAGDTYAYDQENLKTQKMREDAAKEKIFSVLPEDQKQELIALFDEFEAYETSEAKFAKAMDNLQPLLLNHSNGGRDWRLHEVDADQVYGRQGKTVLGSEKLFEVVDQILKEHIKAGDIKPTPDHQG</sequence>
<keyword evidence="10" id="KW-1185">Reference proteome</keyword>
<proteinExistence type="predicted"/>
<organism evidence="9 10">
    <name type="scientific">Agathobacter ruminis</name>
    <dbReference type="NCBI Taxonomy" id="1712665"/>
    <lineage>
        <taxon>Bacteria</taxon>
        <taxon>Bacillati</taxon>
        <taxon>Bacillota</taxon>
        <taxon>Clostridia</taxon>
        <taxon>Lachnospirales</taxon>
        <taxon>Lachnospiraceae</taxon>
        <taxon>Agathobacter</taxon>
    </lineage>
</organism>
<dbReference type="RefSeq" id="WP_099386715.1">
    <property type="nucleotide sequence ID" value="NZ_JANSWH010000030.1"/>
</dbReference>
<evidence type="ECO:0000256" key="3">
    <source>
        <dbReference type="ARBA" id="ARBA00001941"/>
    </source>
</evidence>
<dbReference type="EMBL" id="PDYG01000112">
    <property type="protein sequence ID" value="PHU36865.1"/>
    <property type="molecule type" value="Genomic_DNA"/>
</dbReference>
<gene>
    <name evidence="9" type="ORF">CSX02_11005</name>
</gene>
<dbReference type="InterPro" id="IPR006674">
    <property type="entry name" value="HD_domain"/>
</dbReference>
<dbReference type="GO" id="GO:0005737">
    <property type="term" value="C:cytoplasm"/>
    <property type="evidence" value="ECO:0007669"/>
    <property type="project" value="TreeGrafter"/>
</dbReference>
<evidence type="ECO:0000256" key="2">
    <source>
        <dbReference type="ARBA" id="ARBA00001936"/>
    </source>
</evidence>
<comment type="catalytic activity">
    <reaction evidence="1">
        <text>a 2'-deoxyribonucleoside 5'-phosphate + H2O = a 2'-deoxyribonucleoside + phosphate</text>
        <dbReference type="Rhea" id="RHEA:36167"/>
        <dbReference type="ChEBI" id="CHEBI:15377"/>
        <dbReference type="ChEBI" id="CHEBI:18274"/>
        <dbReference type="ChEBI" id="CHEBI:43474"/>
        <dbReference type="ChEBI" id="CHEBI:65317"/>
        <dbReference type="EC" id="3.1.3.89"/>
    </reaction>
</comment>
<dbReference type="PANTHER" id="PTHR11845">
    <property type="entry name" value="5'-DEOXYNUCLEOTIDASE HDDC2"/>
    <property type="match status" value="1"/>
</dbReference>
<keyword evidence="7 9" id="KW-0378">Hydrolase</keyword>
<dbReference type="Gene3D" id="1.10.3210.10">
    <property type="entry name" value="Hypothetical protein af1432"/>
    <property type="match status" value="1"/>
</dbReference>
<feature type="domain" description="HD/PDEase" evidence="8">
    <location>
        <begin position="32"/>
        <end position="150"/>
    </location>
</feature>
<evidence type="ECO:0000256" key="1">
    <source>
        <dbReference type="ARBA" id="ARBA00001638"/>
    </source>
</evidence>
<comment type="subunit">
    <text evidence="4">Homodimer.</text>
</comment>
<evidence type="ECO:0000256" key="5">
    <source>
        <dbReference type="ARBA" id="ARBA00012964"/>
    </source>
</evidence>
<evidence type="ECO:0000259" key="8">
    <source>
        <dbReference type="SMART" id="SM00471"/>
    </source>
</evidence>
<accession>A0A2G3E138</accession>
<evidence type="ECO:0000313" key="9">
    <source>
        <dbReference type="EMBL" id="PHU36865.1"/>
    </source>
</evidence>
<reference evidence="9 10" key="1">
    <citation type="submission" date="2017-10" db="EMBL/GenBank/DDBJ databases">
        <title>Resolving the taxonomy of Roseburia spp., Eubacterium rectale and Agathobacter spp. through phylogenomic analysis.</title>
        <authorList>
            <person name="Sheridan P.O."/>
            <person name="Walker A.W."/>
            <person name="Duncan S.H."/>
            <person name="Scott K.P."/>
            <person name="Toole P.W.O."/>
            <person name="Luis P."/>
            <person name="Flint H.J."/>
        </authorList>
    </citation>
    <scope>NUCLEOTIDE SEQUENCE [LARGE SCALE GENOMIC DNA]</scope>
    <source>
        <strain evidence="9 10">JK623</strain>
    </source>
</reference>
<evidence type="ECO:0000256" key="7">
    <source>
        <dbReference type="ARBA" id="ARBA00022801"/>
    </source>
</evidence>